<dbReference type="PANTHER" id="PTHR10093">
    <property type="entry name" value="IRON-SULFUR CLUSTER ASSEMBLY ENZYME NIFU HOMOLOG"/>
    <property type="match status" value="1"/>
</dbReference>
<dbReference type="Proteomes" id="UP000029392">
    <property type="component" value="Unassembled WGS sequence"/>
</dbReference>
<dbReference type="Gene3D" id="3.90.1010.10">
    <property type="match status" value="1"/>
</dbReference>
<evidence type="ECO:0000313" key="2">
    <source>
        <dbReference type="EMBL" id="KFN45502.1"/>
    </source>
</evidence>
<dbReference type="AlphaFoldDB" id="A0A091B1T6"/>
<dbReference type="GO" id="GO:0051536">
    <property type="term" value="F:iron-sulfur cluster binding"/>
    <property type="evidence" value="ECO:0007669"/>
    <property type="project" value="InterPro"/>
</dbReference>
<comment type="caution">
    <text evidence="2">The sequence shown here is derived from an EMBL/GenBank/DDBJ whole genome shotgun (WGS) entry which is preliminary data.</text>
</comment>
<sequence length="145" mass="15081">MGSDAFSALYRDQVLAHGRQPRHAGRLEGRAHRASANNALCGDRVAVSLRLRGDGAIAELRHDSEGCLLCLASASLMAGRVPGLAPDEVAPLANTLRDALARGDEAGLGDLAALIGAAPYPSRHRCALLPWDALLAALDAPETEA</sequence>
<evidence type="ECO:0000313" key="3">
    <source>
        <dbReference type="Proteomes" id="UP000029392"/>
    </source>
</evidence>
<dbReference type="GO" id="GO:0016226">
    <property type="term" value="P:iron-sulfur cluster assembly"/>
    <property type="evidence" value="ECO:0007669"/>
    <property type="project" value="InterPro"/>
</dbReference>
<dbReference type="GO" id="GO:0005506">
    <property type="term" value="F:iron ion binding"/>
    <property type="evidence" value="ECO:0007669"/>
    <property type="project" value="InterPro"/>
</dbReference>
<evidence type="ECO:0000259" key="1">
    <source>
        <dbReference type="Pfam" id="PF01592"/>
    </source>
</evidence>
<dbReference type="InterPro" id="IPR002871">
    <property type="entry name" value="NIF_FeS_clus_asmbl_NifU_N"/>
</dbReference>
<dbReference type="STRING" id="1384054.N790_02520"/>
<name>A0A091B1T6_9GAMM</name>
<keyword evidence="3" id="KW-1185">Reference proteome</keyword>
<protein>
    <recommendedName>
        <fullName evidence="1">NIF system FeS cluster assembly NifU N-terminal domain-containing protein</fullName>
    </recommendedName>
</protein>
<feature type="domain" description="NIF system FeS cluster assembly NifU N-terminal" evidence="1">
    <location>
        <begin position="10"/>
        <end position="126"/>
    </location>
</feature>
<gene>
    <name evidence="2" type="ORF">N790_02520</name>
</gene>
<dbReference type="CDD" id="cd06664">
    <property type="entry name" value="IscU_like"/>
    <property type="match status" value="1"/>
</dbReference>
<dbReference type="PATRIC" id="fig|1384054.3.peg.2153"/>
<proteinExistence type="predicted"/>
<dbReference type="Pfam" id="PF01592">
    <property type="entry name" value="NifU_N"/>
    <property type="match status" value="1"/>
</dbReference>
<organism evidence="2 3">
    <name type="scientific">Arenimonas malthae CC-JY-1</name>
    <dbReference type="NCBI Taxonomy" id="1384054"/>
    <lineage>
        <taxon>Bacteria</taxon>
        <taxon>Pseudomonadati</taxon>
        <taxon>Pseudomonadota</taxon>
        <taxon>Gammaproteobacteria</taxon>
        <taxon>Lysobacterales</taxon>
        <taxon>Lysobacteraceae</taxon>
        <taxon>Arenimonas</taxon>
    </lineage>
</organism>
<accession>A0A091B1T6</accession>
<dbReference type="SUPFAM" id="SSF82649">
    <property type="entry name" value="SufE/NifU"/>
    <property type="match status" value="1"/>
</dbReference>
<dbReference type="EMBL" id="AVCH01000182">
    <property type="protein sequence ID" value="KFN45502.1"/>
    <property type="molecule type" value="Genomic_DNA"/>
</dbReference>
<dbReference type="OrthoDB" id="9804157at2"/>
<dbReference type="RefSeq" id="WP_043804312.1">
    <property type="nucleotide sequence ID" value="NZ_AVCH01000182.1"/>
</dbReference>
<reference evidence="2 3" key="1">
    <citation type="submission" date="2013-09" db="EMBL/GenBank/DDBJ databases">
        <title>Genome sequencing of Arenimonas malthae.</title>
        <authorList>
            <person name="Chen F."/>
            <person name="Wang G."/>
        </authorList>
    </citation>
    <scope>NUCLEOTIDE SEQUENCE [LARGE SCALE GENOMIC DNA]</scope>
    <source>
        <strain evidence="2 3">CC-JY-1</strain>
    </source>
</reference>
<dbReference type="eggNOG" id="COG0822">
    <property type="taxonomic scope" value="Bacteria"/>
</dbReference>